<evidence type="ECO:0000256" key="7">
    <source>
        <dbReference type="PIRSR" id="PIRSR600715-1"/>
    </source>
</evidence>
<keyword evidence="4 8" id="KW-0812">Transmembrane</keyword>
<evidence type="ECO:0000256" key="2">
    <source>
        <dbReference type="ARBA" id="ARBA00022475"/>
    </source>
</evidence>
<feature type="transmembrane region" description="Helical" evidence="8">
    <location>
        <begin position="203"/>
        <end position="220"/>
    </location>
</feature>
<protein>
    <submittedName>
        <fullName evidence="9">Lipopolysaccharide biosynthesis protein</fullName>
    </submittedName>
</protein>
<name>A0A7C9HMX0_9GAMM</name>
<keyword evidence="10" id="KW-1185">Reference proteome</keyword>
<keyword evidence="3" id="KW-0808">Transferase</keyword>
<dbReference type="InterPro" id="IPR000715">
    <property type="entry name" value="Glycosyl_transferase_4"/>
</dbReference>
<keyword evidence="5 8" id="KW-1133">Transmembrane helix</keyword>
<feature type="transmembrane region" description="Helical" evidence="8">
    <location>
        <begin position="104"/>
        <end position="122"/>
    </location>
</feature>
<dbReference type="PANTHER" id="PTHR22926:SF3">
    <property type="entry name" value="UNDECAPRENYL-PHOSPHATE ALPHA-N-ACETYLGLUCOSAMINYL 1-PHOSPHATE TRANSFERASE"/>
    <property type="match status" value="1"/>
</dbReference>
<comment type="cofactor">
    <cofactor evidence="7">
        <name>Mg(2+)</name>
        <dbReference type="ChEBI" id="CHEBI:18420"/>
    </cofactor>
</comment>
<dbReference type="AlphaFoldDB" id="A0A7C9HMX0"/>
<feature type="binding site" evidence="7">
    <location>
        <position position="229"/>
    </location>
    <ligand>
        <name>Mg(2+)</name>
        <dbReference type="ChEBI" id="CHEBI:18420"/>
    </ligand>
</feature>
<feature type="binding site" evidence="7">
    <location>
        <position position="173"/>
    </location>
    <ligand>
        <name>Mg(2+)</name>
        <dbReference type="ChEBI" id="CHEBI:18420"/>
    </ligand>
</feature>
<evidence type="ECO:0000256" key="6">
    <source>
        <dbReference type="ARBA" id="ARBA00023136"/>
    </source>
</evidence>
<keyword evidence="7" id="KW-0460">Magnesium</keyword>
<feature type="transmembrane region" description="Helical" evidence="8">
    <location>
        <begin position="256"/>
        <end position="274"/>
    </location>
</feature>
<dbReference type="GO" id="GO:0046872">
    <property type="term" value="F:metal ion binding"/>
    <property type="evidence" value="ECO:0007669"/>
    <property type="project" value="UniProtKB-KW"/>
</dbReference>
<proteinExistence type="predicted"/>
<dbReference type="GO" id="GO:0009103">
    <property type="term" value="P:lipopolysaccharide biosynthetic process"/>
    <property type="evidence" value="ECO:0007669"/>
    <property type="project" value="TreeGrafter"/>
</dbReference>
<dbReference type="PANTHER" id="PTHR22926">
    <property type="entry name" value="PHOSPHO-N-ACETYLMURAMOYL-PENTAPEPTIDE-TRANSFERASE"/>
    <property type="match status" value="1"/>
</dbReference>
<feature type="transmembrane region" description="Helical" evidence="8">
    <location>
        <begin position="80"/>
        <end position="98"/>
    </location>
</feature>
<dbReference type="GO" id="GO:0016780">
    <property type="term" value="F:phosphotransferase activity, for other substituted phosphate groups"/>
    <property type="evidence" value="ECO:0007669"/>
    <property type="project" value="InterPro"/>
</dbReference>
<sequence>MQPLRLRRACASLAMPQLQGVGFDQAAAQLRGRLMFAAWLLACLAIGLGGTWLARVYALRRGVVDAPGERRAHTTPTPRGGGISIVVALLLTGAWLLRGMPDRFELSCALVGLILVAGVGLLDDHRPLSPWLRLAVQGVAASLLAIGTWHASGEPILAIGAFVLAMALTNIWNFMDGIDGIAATQALLCALAIGFLHPGIWSWWAFALAAATLGFLPFNFPKARIFLGDVGSGALGFVLAALLIKTLEGTAPTHAWLWALPISAFVIDAALTLARRILRGERWWQPHAQHVYQQWARRTGSHAKITLIYGAWTLAAIVLMTMLGGQGHDPAWVSMVVLAWYTAGAGAWWMLQTERSAAVKESTE</sequence>
<evidence type="ECO:0000313" key="9">
    <source>
        <dbReference type="EMBL" id="MUV14832.1"/>
    </source>
</evidence>
<gene>
    <name evidence="9" type="ORF">GN331_11515</name>
</gene>
<evidence type="ECO:0000313" key="10">
    <source>
        <dbReference type="Proteomes" id="UP000479692"/>
    </source>
</evidence>
<evidence type="ECO:0000256" key="5">
    <source>
        <dbReference type="ARBA" id="ARBA00022989"/>
    </source>
</evidence>
<dbReference type="CDD" id="cd06854">
    <property type="entry name" value="GT_WbpL_WbcO_like"/>
    <property type="match status" value="1"/>
</dbReference>
<evidence type="ECO:0000256" key="8">
    <source>
        <dbReference type="SAM" id="Phobius"/>
    </source>
</evidence>
<comment type="subcellular location">
    <subcellularLocation>
        <location evidence="1">Cell membrane</location>
        <topology evidence="1">Multi-pass membrane protein</topology>
    </subcellularLocation>
</comment>
<organism evidence="9 10">
    <name type="scientific">Noviluteimonas gilva</name>
    <dbReference type="NCBI Taxonomy" id="2682097"/>
    <lineage>
        <taxon>Bacteria</taxon>
        <taxon>Pseudomonadati</taxon>
        <taxon>Pseudomonadota</taxon>
        <taxon>Gammaproteobacteria</taxon>
        <taxon>Lysobacterales</taxon>
        <taxon>Lysobacteraceae</taxon>
        <taxon>Noviluteimonas</taxon>
    </lineage>
</organism>
<dbReference type="Proteomes" id="UP000479692">
    <property type="component" value="Unassembled WGS sequence"/>
</dbReference>
<dbReference type="GO" id="GO:0071555">
    <property type="term" value="P:cell wall organization"/>
    <property type="evidence" value="ECO:0007669"/>
    <property type="project" value="TreeGrafter"/>
</dbReference>
<dbReference type="EMBL" id="WOXT01000003">
    <property type="protein sequence ID" value="MUV14832.1"/>
    <property type="molecule type" value="Genomic_DNA"/>
</dbReference>
<dbReference type="Pfam" id="PF00953">
    <property type="entry name" value="Glycos_transf_4"/>
    <property type="match status" value="1"/>
</dbReference>
<evidence type="ECO:0000256" key="4">
    <source>
        <dbReference type="ARBA" id="ARBA00022692"/>
    </source>
</evidence>
<evidence type="ECO:0000256" key="3">
    <source>
        <dbReference type="ARBA" id="ARBA00022679"/>
    </source>
</evidence>
<keyword evidence="6 8" id="KW-0472">Membrane</keyword>
<feature type="transmembrane region" description="Helical" evidence="8">
    <location>
        <begin position="225"/>
        <end position="244"/>
    </location>
</feature>
<feature type="transmembrane region" description="Helical" evidence="8">
    <location>
        <begin position="36"/>
        <end position="59"/>
    </location>
</feature>
<feature type="transmembrane region" description="Helical" evidence="8">
    <location>
        <begin position="307"/>
        <end position="325"/>
    </location>
</feature>
<comment type="caution">
    <text evidence="9">The sequence shown here is derived from an EMBL/GenBank/DDBJ whole genome shotgun (WGS) entry which is preliminary data.</text>
</comment>
<feature type="transmembrane region" description="Helical" evidence="8">
    <location>
        <begin position="331"/>
        <end position="351"/>
    </location>
</feature>
<reference evidence="9 10" key="1">
    <citation type="submission" date="2019-12" db="EMBL/GenBank/DDBJ databases">
        <authorList>
            <person name="Xu J."/>
        </authorList>
    </citation>
    <scope>NUCLEOTIDE SEQUENCE [LARGE SCALE GENOMIC DNA]</scope>
    <source>
        <strain evidence="9 10">HX-5-24</strain>
    </source>
</reference>
<keyword evidence="7" id="KW-0479">Metal-binding</keyword>
<feature type="transmembrane region" description="Helical" evidence="8">
    <location>
        <begin position="180"/>
        <end position="197"/>
    </location>
</feature>
<keyword evidence="2" id="KW-1003">Cell membrane</keyword>
<accession>A0A7C9HMX0</accession>
<dbReference type="GO" id="GO:0005886">
    <property type="term" value="C:plasma membrane"/>
    <property type="evidence" value="ECO:0007669"/>
    <property type="project" value="UniProtKB-SubCell"/>
</dbReference>
<evidence type="ECO:0000256" key="1">
    <source>
        <dbReference type="ARBA" id="ARBA00004651"/>
    </source>
</evidence>
<dbReference type="GO" id="GO:0044038">
    <property type="term" value="P:cell wall macromolecule biosynthetic process"/>
    <property type="evidence" value="ECO:0007669"/>
    <property type="project" value="TreeGrafter"/>
</dbReference>